<dbReference type="RefSeq" id="WP_323466309.1">
    <property type="nucleotide sequence ID" value="NZ_CP144224.1"/>
</dbReference>
<protein>
    <submittedName>
        <fullName evidence="1">Uncharacterized protein</fullName>
    </submittedName>
</protein>
<dbReference type="AlphaFoldDB" id="A0AAJ2KUQ7"/>
<name>A0AAJ2KUQ7_ALKPS</name>
<evidence type="ECO:0000313" key="1">
    <source>
        <dbReference type="EMBL" id="MDV2884867.1"/>
    </source>
</evidence>
<reference evidence="1" key="1">
    <citation type="submission" date="2023-10" db="EMBL/GenBank/DDBJ databases">
        <title>Screening of Alkalihalophilus pseudofirmusBZ-TG-HK211 and Its Alleviation of Salt Stress on Rapeseed Growth.</title>
        <authorList>
            <person name="Zhao B."/>
            <person name="Guo T."/>
        </authorList>
    </citation>
    <scope>NUCLEOTIDE SEQUENCE</scope>
    <source>
        <strain evidence="1">BZ-TG-HK211</strain>
    </source>
</reference>
<evidence type="ECO:0000313" key="2">
    <source>
        <dbReference type="Proteomes" id="UP001285636"/>
    </source>
</evidence>
<sequence length="246" mass="28432">MQNVTKENYKQLSPFQTDDHFKKEVRQHLAFYTECFTTSERIALNQLIRTSIPHRGVAVSTVCKMLAAAHASGNPVSRSTFERMLVKARKLGIITMHHTIRETGGYHHSIYIFQQFTSSEKSPIQLTTPILLKKVNPVSQKTVHPSVPQEFTKATAPFTDWEPNLSFKLWSIAEASFKRMKFTDSIENHLPLIIQTFKQVIQQSKKQKIQSTIYSYFYGTLLAKLAEEKRRIVRDRDGMPAWLEQM</sequence>
<dbReference type="Proteomes" id="UP001285636">
    <property type="component" value="Unassembled WGS sequence"/>
</dbReference>
<proteinExistence type="predicted"/>
<accession>A0AAJ2KUQ7</accession>
<organism evidence="1 2">
    <name type="scientific">Alkalihalophilus pseudofirmus</name>
    <name type="common">Bacillus pseudofirmus</name>
    <dbReference type="NCBI Taxonomy" id="79885"/>
    <lineage>
        <taxon>Bacteria</taxon>
        <taxon>Bacillati</taxon>
        <taxon>Bacillota</taxon>
        <taxon>Bacilli</taxon>
        <taxon>Bacillales</taxon>
        <taxon>Bacillaceae</taxon>
        <taxon>Alkalihalophilus</taxon>
    </lineage>
</organism>
<dbReference type="EMBL" id="JAWJAY010000001">
    <property type="protein sequence ID" value="MDV2884867.1"/>
    <property type="molecule type" value="Genomic_DNA"/>
</dbReference>
<gene>
    <name evidence="1" type="ORF">RYX45_06730</name>
</gene>
<comment type="caution">
    <text evidence="1">The sequence shown here is derived from an EMBL/GenBank/DDBJ whole genome shotgun (WGS) entry which is preliminary data.</text>
</comment>